<proteinExistence type="predicted"/>
<comment type="caution">
    <text evidence="1">The sequence shown here is derived from an EMBL/GenBank/DDBJ whole genome shotgun (WGS) entry which is preliminary data.</text>
</comment>
<dbReference type="RefSeq" id="WP_213275982.1">
    <property type="nucleotide sequence ID" value="NZ_VJYU01000023.1"/>
</dbReference>
<accession>A0ABS5P5A0</accession>
<evidence type="ECO:0000313" key="2">
    <source>
        <dbReference type="Proteomes" id="UP000811399"/>
    </source>
</evidence>
<dbReference type="Proteomes" id="UP000811399">
    <property type="component" value="Unassembled WGS sequence"/>
</dbReference>
<sequence>MNLELEAIKTKINRAFELWDFNAVENLYDEHLEKGYHKEAFLFYYESARLQKAYRILEKYPQKYFANLNYVKLKKDLKDFLEGGGGG</sequence>
<reference evidence="1 2" key="1">
    <citation type="journal article" date="2021" name="Syst. Appl. Microbiol.">
        <title>nCampylobacter vulpis sp. nov. isolated from wild red foxes.</title>
        <authorList>
            <person name="Parisi A."/>
            <person name="Chiara M."/>
            <person name="Caffara M."/>
            <person name="Mion D."/>
            <person name="Miller W.G."/>
            <person name="Caruso M."/>
            <person name="Manzari C."/>
            <person name="Florio D."/>
            <person name="Capozzi L."/>
            <person name="D'Erchia A.M."/>
            <person name="Manzulli V."/>
            <person name="Zanoni R.G."/>
        </authorList>
    </citation>
    <scope>NUCLEOTIDE SEQUENCE [LARGE SCALE GENOMIC DNA]</scope>
    <source>
        <strain evidence="1 2">52/13</strain>
    </source>
</reference>
<evidence type="ECO:0000313" key="1">
    <source>
        <dbReference type="EMBL" id="MBS4241443.1"/>
    </source>
</evidence>
<keyword evidence="2" id="KW-1185">Reference proteome</keyword>
<protein>
    <recommendedName>
        <fullName evidence="3">Tetratricopeptide repeat protein</fullName>
    </recommendedName>
</protein>
<dbReference type="EMBL" id="VJYU01000023">
    <property type="protein sequence ID" value="MBS4241443.1"/>
    <property type="molecule type" value="Genomic_DNA"/>
</dbReference>
<name>A0ABS5P5A0_9BACT</name>
<organism evidence="1 2">
    <name type="scientific">Campylobacter vulpis</name>
    <dbReference type="NCBI Taxonomy" id="1655500"/>
    <lineage>
        <taxon>Bacteria</taxon>
        <taxon>Pseudomonadati</taxon>
        <taxon>Campylobacterota</taxon>
        <taxon>Epsilonproteobacteria</taxon>
        <taxon>Campylobacterales</taxon>
        <taxon>Campylobacteraceae</taxon>
        <taxon>Campylobacter</taxon>
    </lineage>
</organism>
<evidence type="ECO:0008006" key="3">
    <source>
        <dbReference type="Google" id="ProtNLM"/>
    </source>
</evidence>
<gene>
    <name evidence="1" type="ORF">CVU5213_06870</name>
</gene>